<comment type="caution">
    <text evidence="3">The sequence shown here is derived from an EMBL/GenBank/DDBJ whole genome shotgun (WGS) entry which is preliminary data.</text>
</comment>
<keyword evidence="1" id="KW-1133">Transmembrane helix</keyword>
<dbReference type="EMBL" id="MZGX01000034">
    <property type="protein sequence ID" value="OPX42115.1"/>
    <property type="molecule type" value="Genomic_DNA"/>
</dbReference>
<feature type="transmembrane region" description="Helical" evidence="1">
    <location>
        <begin position="16"/>
        <end position="36"/>
    </location>
</feature>
<dbReference type="Pfam" id="PF14751">
    <property type="entry name" value="DUF4474"/>
    <property type="match status" value="1"/>
</dbReference>
<reference evidence="3 4" key="1">
    <citation type="submission" date="2017-03" db="EMBL/GenBank/DDBJ databases">
        <title>Genome sequence of Clostridium hungatei DSM 14427.</title>
        <authorList>
            <person name="Poehlein A."/>
            <person name="Daniel R."/>
        </authorList>
    </citation>
    <scope>NUCLEOTIDE SEQUENCE [LARGE SCALE GENOMIC DNA]</scope>
    <source>
        <strain evidence="3 4">DSM 14427</strain>
    </source>
</reference>
<keyword evidence="1" id="KW-0472">Membrane</keyword>
<evidence type="ECO:0000256" key="1">
    <source>
        <dbReference type="SAM" id="Phobius"/>
    </source>
</evidence>
<dbReference type="OrthoDB" id="1863351at2"/>
<evidence type="ECO:0000313" key="4">
    <source>
        <dbReference type="Proteomes" id="UP000191554"/>
    </source>
</evidence>
<dbReference type="STRING" id="48256.CLHUN_40200"/>
<protein>
    <recommendedName>
        <fullName evidence="2">DUF4474 domain-containing protein</fullName>
    </recommendedName>
</protein>
<evidence type="ECO:0000313" key="3">
    <source>
        <dbReference type="EMBL" id="OPX42115.1"/>
    </source>
</evidence>
<keyword evidence="1" id="KW-0812">Transmembrane</keyword>
<evidence type="ECO:0000259" key="2">
    <source>
        <dbReference type="Pfam" id="PF14751"/>
    </source>
</evidence>
<dbReference type="InterPro" id="IPR029322">
    <property type="entry name" value="DUF4474"/>
</dbReference>
<feature type="domain" description="DUF4474" evidence="2">
    <location>
        <begin position="72"/>
        <end position="313"/>
    </location>
</feature>
<gene>
    <name evidence="3" type="ORF">CLHUN_40200</name>
</gene>
<organism evidence="3 4">
    <name type="scientific">Ruminiclostridium hungatei</name>
    <name type="common">Clostridium hungatei</name>
    <dbReference type="NCBI Taxonomy" id="48256"/>
    <lineage>
        <taxon>Bacteria</taxon>
        <taxon>Bacillati</taxon>
        <taxon>Bacillota</taxon>
        <taxon>Clostridia</taxon>
        <taxon>Eubacteriales</taxon>
        <taxon>Oscillospiraceae</taxon>
        <taxon>Ruminiclostridium</taxon>
    </lineage>
</organism>
<dbReference type="RefSeq" id="WP_080066480.1">
    <property type="nucleotide sequence ID" value="NZ_MZGX01000034.1"/>
</dbReference>
<accession>A0A1V4SF75</accession>
<dbReference type="AlphaFoldDB" id="A0A1V4SF75"/>
<dbReference type="Proteomes" id="UP000191554">
    <property type="component" value="Unassembled WGS sequence"/>
</dbReference>
<name>A0A1V4SF75_RUMHU</name>
<keyword evidence="4" id="KW-1185">Reference proteome</keyword>
<proteinExistence type="predicted"/>
<sequence>MLIIPLLTNDIVSFNLWFSIFLIAIFVAALAGPIFYEHISSWLSYKLAARRYYLAARKDYTQERDDDAGGTIDELIGTAGYAYSPKNDIFFSTMYAWQRSMGYCRLYDEAAAPLGMIIDSEPIRFSYGGRRWLIEFWKGQYGMTTGCEIGVYSSTWPDLNIPGVFDGTFYYCASNRDRLYMAFVLYKNGEKLITRKAKHWWLTAFKLGEYSEPSELSMDVYISFKSRGMRDAFLKSLLKAGYTEEEFEVRKTTVAIHYDKPHTRQPYTRSAATDKLMLAQLKRNCDVYQTLTNGFTSMKDKMNAVKEGSPELYAEMFKIGKTASIFSMFDKIKNYLNFDIDDSQLLK</sequence>